<reference evidence="3 4" key="1">
    <citation type="submission" date="2023-03" db="EMBL/GenBank/DDBJ databases">
        <title>Bacillus Genome Sequencing.</title>
        <authorList>
            <person name="Dunlap C."/>
        </authorList>
    </citation>
    <scope>NUCLEOTIDE SEQUENCE [LARGE SCALE GENOMIC DNA]</scope>
    <source>
        <strain evidence="3 4">B-4107</strain>
    </source>
</reference>
<keyword evidence="4" id="KW-1185">Reference proteome</keyword>
<organism evidence="3 4">
    <name type="scientific">Shouchella miscanthi</name>
    <dbReference type="NCBI Taxonomy" id="2598861"/>
    <lineage>
        <taxon>Bacteria</taxon>
        <taxon>Bacillati</taxon>
        <taxon>Bacillota</taxon>
        <taxon>Bacilli</taxon>
        <taxon>Bacillales</taxon>
        <taxon>Bacillaceae</taxon>
        <taxon>Shouchella</taxon>
    </lineage>
</organism>
<dbReference type="EMBL" id="JAROAS010000022">
    <property type="protein sequence ID" value="MED4128822.1"/>
    <property type="molecule type" value="Genomic_DNA"/>
</dbReference>
<feature type="transmembrane region" description="Helical" evidence="2">
    <location>
        <begin position="6"/>
        <end position="30"/>
    </location>
</feature>
<protein>
    <submittedName>
        <fullName evidence="3">Uncharacterized protein</fullName>
    </submittedName>
</protein>
<keyword evidence="1" id="KW-0175">Coiled coil</keyword>
<dbReference type="Proteomes" id="UP001341820">
    <property type="component" value="Unassembled WGS sequence"/>
</dbReference>
<name>A0ABU6NPV4_9BACI</name>
<feature type="coiled-coil region" evidence="1">
    <location>
        <begin position="23"/>
        <end position="50"/>
    </location>
</feature>
<keyword evidence="2" id="KW-1133">Transmembrane helix</keyword>
<keyword evidence="2" id="KW-0472">Membrane</keyword>
<keyword evidence="2" id="KW-0812">Transmembrane</keyword>
<dbReference type="RefSeq" id="WP_274271689.1">
    <property type="nucleotide sequence ID" value="NZ_JAROAS010000022.1"/>
</dbReference>
<evidence type="ECO:0000256" key="1">
    <source>
        <dbReference type="SAM" id="Coils"/>
    </source>
</evidence>
<sequence>MEVFQSIGLAVLPVLIIGTFAVSTIAITAVKEQKKQLEQLERRLAQLERQS</sequence>
<proteinExistence type="predicted"/>
<evidence type="ECO:0000313" key="4">
    <source>
        <dbReference type="Proteomes" id="UP001341820"/>
    </source>
</evidence>
<evidence type="ECO:0000313" key="3">
    <source>
        <dbReference type="EMBL" id="MED4128822.1"/>
    </source>
</evidence>
<gene>
    <name evidence="3" type="ORF">P5F74_11805</name>
</gene>
<evidence type="ECO:0000256" key="2">
    <source>
        <dbReference type="SAM" id="Phobius"/>
    </source>
</evidence>
<accession>A0ABU6NPV4</accession>
<comment type="caution">
    <text evidence="3">The sequence shown here is derived from an EMBL/GenBank/DDBJ whole genome shotgun (WGS) entry which is preliminary data.</text>
</comment>